<protein>
    <submittedName>
        <fullName evidence="7">Transcriptional regulator BetI</fullName>
    </submittedName>
</protein>
<reference evidence="8" key="1">
    <citation type="submission" date="2018-02" db="EMBL/GenBank/DDBJ databases">
        <authorList>
            <person name="Seth-Smith MB H."/>
            <person name="Seth-Smith H."/>
        </authorList>
    </citation>
    <scope>NUCLEOTIDE SEQUENCE [LARGE SCALE GENOMIC DNA]</scope>
</reference>
<feature type="domain" description="HTH tetR-type" evidence="6">
    <location>
        <begin position="50"/>
        <end position="110"/>
    </location>
</feature>
<dbReference type="Gene3D" id="1.10.357.10">
    <property type="entry name" value="Tetracycline Repressor, domain 2"/>
    <property type="match status" value="1"/>
</dbReference>
<evidence type="ECO:0000313" key="8">
    <source>
        <dbReference type="Proteomes" id="UP000269998"/>
    </source>
</evidence>
<proteinExistence type="predicted"/>
<dbReference type="PRINTS" id="PR00455">
    <property type="entry name" value="HTHTETR"/>
</dbReference>
<dbReference type="Proteomes" id="UP000269998">
    <property type="component" value="Chromosome"/>
</dbReference>
<dbReference type="GO" id="GO:0003700">
    <property type="term" value="F:DNA-binding transcription factor activity"/>
    <property type="evidence" value="ECO:0007669"/>
    <property type="project" value="TreeGrafter"/>
</dbReference>
<evidence type="ECO:0000256" key="1">
    <source>
        <dbReference type="ARBA" id="ARBA00023015"/>
    </source>
</evidence>
<evidence type="ECO:0000256" key="5">
    <source>
        <dbReference type="SAM" id="MobiDB-lite"/>
    </source>
</evidence>
<feature type="region of interest" description="Disordered" evidence="5">
    <location>
        <begin position="12"/>
        <end position="49"/>
    </location>
</feature>
<evidence type="ECO:0000313" key="7">
    <source>
        <dbReference type="EMBL" id="VDM88861.1"/>
    </source>
</evidence>
<dbReference type="InterPro" id="IPR001647">
    <property type="entry name" value="HTH_TetR"/>
</dbReference>
<dbReference type="EMBL" id="LR130759">
    <property type="protein sequence ID" value="VDM88861.1"/>
    <property type="molecule type" value="Genomic_DNA"/>
</dbReference>
<evidence type="ECO:0000259" key="6">
    <source>
        <dbReference type="PROSITE" id="PS50977"/>
    </source>
</evidence>
<evidence type="ECO:0000256" key="4">
    <source>
        <dbReference type="PROSITE-ProRule" id="PRU00335"/>
    </source>
</evidence>
<dbReference type="InterPro" id="IPR050109">
    <property type="entry name" value="HTH-type_TetR-like_transc_reg"/>
</dbReference>
<dbReference type="InterPro" id="IPR023772">
    <property type="entry name" value="DNA-bd_HTH_TetR-type_CS"/>
</dbReference>
<evidence type="ECO:0000256" key="2">
    <source>
        <dbReference type="ARBA" id="ARBA00023125"/>
    </source>
</evidence>
<organism evidence="7 8">
    <name type="scientific">Mycobacterium basiliense</name>
    <dbReference type="NCBI Taxonomy" id="2094119"/>
    <lineage>
        <taxon>Bacteria</taxon>
        <taxon>Bacillati</taxon>
        <taxon>Actinomycetota</taxon>
        <taxon>Actinomycetes</taxon>
        <taxon>Mycobacteriales</taxon>
        <taxon>Mycobacteriaceae</taxon>
        <taxon>Mycobacterium</taxon>
    </lineage>
</organism>
<keyword evidence="8" id="KW-1185">Reference proteome</keyword>
<name>A0A3S4BFK6_9MYCO</name>
<dbReference type="GO" id="GO:0000976">
    <property type="term" value="F:transcription cis-regulatory region binding"/>
    <property type="evidence" value="ECO:0007669"/>
    <property type="project" value="TreeGrafter"/>
</dbReference>
<keyword evidence="3" id="KW-0804">Transcription</keyword>
<dbReference type="KEGG" id="mbai:MB901379_02427"/>
<dbReference type="SUPFAM" id="SSF46689">
    <property type="entry name" value="Homeodomain-like"/>
    <property type="match status" value="1"/>
</dbReference>
<sequence length="223" mass="23738">MFYGHVVADGSGSYTGRMSRKAVSPRSGPATRMTAAESAGVGRRSDRRPGQTIRKVLDAGLEELRDSSYADLTMRAVASRAGVSAASAYTYFPSKSALVAAVYLRFLRELPLHTDVNDTTKTRVSAAMRDMAVVVADEPELTAACGTALMADDPAVAPLRDQISEEVARRINAALGPGWPRAVKSTLHMTFAGALMTARFLSYREIAGQLEEAVNLILGASVA</sequence>
<feature type="DNA-binding region" description="H-T-H motif" evidence="4">
    <location>
        <begin position="73"/>
        <end position="92"/>
    </location>
</feature>
<dbReference type="Pfam" id="PF00440">
    <property type="entry name" value="TetR_N"/>
    <property type="match status" value="1"/>
</dbReference>
<dbReference type="AlphaFoldDB" id="A0A3S4BFK6"/>
<keyword evidence="1" id="KW-0805">Transcription regulation</keyword>
<dbReference type="PROSITE" id="PS50977">
    <property type="entry name" value="HTH_TETR_2"/>
    <property type="match status" value="1"/>
</dbReference>
<keyword evidence="2 4" id="KW-0238">DNA-binding</keyword>
<dbReference type="PROSITE" id="PS01081">
    <property type="entry name" value="HTH_TETR_1"/>
    <property type="match status" value="1"/>
</dbReference>
<dbReference type="PANTHER" id="PTHR30055:SF234">
    <property type="entry name" value="HTH-TYPE TRANSCRIPTIONAL REGULATOR BETI"/>
    <property type="match status" value="1"/>
</dbReference>
<accession>A0A3S4BFK6</accession>
<gene>
    <name evidence="7" type="ORF">MB901379_02427</name>
</gene>
<evidence type="ECO:0000256" key="3">
    <source>
        <dbReference type="ARBA" id="ARBA00023163"/>
    </source>
</evidence>
<dbReference type="InterPro" id="IPR009057">
    <property type="entry name" value="Homeodomain-like_sf"/>
</dbReference>
<dbReference type="PANTHER" id="PTHR30055">
    <property type="entry name" value="HTH-TYPE TRANSCRIPTIONAL REGULATOR RUTR"/>
    <property type="match status" value="1"/>
</dbReference>